<feature type="domain" description="Nucleotide-diphospho-sugar transferase" evidence="1">
    <location>
        <begin position="100"/>
        <end position="173"/>
    </location>
</feature>
<sequence length="181" mass="21117">MKEEDDDDQVQNKHYELRKALKATATDDNTVILTILNEAWAEPNGIFDVFLESFRIGKNTARLLNHLLVIAVDNKAYARCQALVPHSYFLKGGHSIAYLCFLYIRSNNRTIKFYKSWRSSRWKQPSIVEQLVLYSILRHSKYIKKNGLKVPFLDAEYLMGFVHQAKIWTRFAQCMLIVAWG</sequence>
<dbReference type="Proteomes" id="UP001153076">
    <property type="component" value="Unassembled WGS sequence"/>
</dbReference>
<dbReference type="PANTHER" id="PTHR46038:SF13">
    <property type="entry name" value="GLYCOSYLTRANSFERASE"/>
    <property type="match status" value="1"/>
</dbReference>
<dbReference type="PANTHER" id="PTHR46038">
    <property type="entry name" value="EXPRESSED PROTEIN-RELATED"/>
    <property type="match status" value="1"/>
</dbReference>
<protein>
    <recommendedName>
        <fullName evidence="1">Nucleotide-diphospho-sugar transferase domain-containing protein</fullName>
    </recommendedName>
</protein>
<accession>A0A9Q1QIF7</accession>
<keyword evidence="3" id="KW-1185">Reference proteome</keyword>
<organism evidence="2 3">
    <name type="scientific">Carnegiea gigantea</name>
    <dbReference type="NCBI Taxonomy" id="171969"/>
    <lineage>
        <taxon>Eukaryota</taxon>
        <taxon>Viridiplantae</taxon>
        <taxon>Streptophyta</taxon>
        <taxon>Embryophyta</taxon>
        <taxon>Tracheophyta</taxon>
        <taxon>Spermatophyta</taxon>
        <taxon>Magnoliopsida</taxon>
        <taxon>eudicotyledons</taxon>
        <taxon>Gunneridae</taxon>
        <taxon>Pentapetalae</taxon>
        <taxon>Caryophyllales</taxon>
        <taxon>Cactineae</taxon>
        <taxon>Cactaceae</taxon>
        <taxon>Cactoideae</taxon>
        <taxon>Echinocereeae</taxon>
        <taxon>Carnegiea</taxon>
    </lineage>
</organism>
<proteinExistence type="predicted"/>
<evidence type="ECO:0000259" key="1">
    <source>
        <dbReference type="Pfam" id="PF03407"/>
    </source>
</evidence>
<dbReference type="OrthoDB" id="540503at2759"/>
<dbReference type="InterPro" id="IPR044821">
    <property type="entry name" value="At1g28695/At4g15970-like"/>
</dbReference>
<dbReference type="AlphaFoldDB" id="A0A9Q1QIF7"/>
<dbReference type="InterPro" id="IPR005069">
    <property type="entry name" value="Nucl-diP-sugar_transferase"/>
</dbReference>
<dbReference type="EMBL" id="JAKOGI010000136">
    <property type="protein sequence ID" value="KAJ8442711.1"/>
    <property type="molecule type" value="Genomic_DNA"/>
</dbReference>
<reference evidence="2" key="1">
    <citation type="submission" date="2022-04" db="EMBL/GenBank/DDBJ databases">
        <title>Carnegiea gigantea Genome sequencing and assembly v2.</title>
        <authorList>
            <person name="Copetti D."/>
            <person name="Sanderson M.J."/>
            <person name="Burquez A."/>
            <person name="Wojciechowski M.F."/>
        </authorList>
    </citation>
    <scope>NUCLEOTIDE SEQUENCE</scope>
    <source>
        <strain evidence="2">SGP5-SGP5p</strain>
        <tissue evidence="2">Aerial part</tissue>
    </source>
</reference>
<evidence type="ECO:0000313" key="3">
    <source>
        <dbReference type="Proteomes" id="UP001153076"/>
    </source>
</evidence>
<dbReference type="Pfam" id="PF03407">
    <property type="entry name" value="Nucleotid_trans"/>
    <property type="match status" value="1"/>
</dbReference>
<comment type="caution">
    <text evidence="2">The sequence shown here is derived from an EMBL/GenBank/DDBJ whole genome shotgun (WGS) entry which is preliminary data.</text>
</comment>
<name>A0A9Q1QIF7_9CARY</name>
<evidence type="ECO:0000313" key="2">
    <source>
        <dbReference type="EMBL" id="KAJ8442711.1"/>
    </source>
</evidence>
<gene>
    <name evidence="2" type="ORF">Cgig2_001804</name>
</gene>